<dbReference type="OrthoDB" id="9805628at2"/>
<keyword evidence="8 17" id="KW-0028">Amino-acid biosynthesis</keyword>
<dbReference type="GO" id="GO:0009098">
    <property type="term" value="P:L-leucine biosynthetic process"/>
    <property type="evidence" value="ECO:0007669"/>
    <property type="project" value="UniProtKB-UniPathway"/>
</dbReference>
<comment type="catalytic activity">
    <reaction evidence="14 17">
        <text>L-leucine + 2-oxoglutarate = 4-methyl-2-oxopentanoate + L-glutamate</text>
        <dbReference type="Rhea" id="RHEA:18321"/>
        <dbReference type="ChEBI" id="CHEBI:16810"/>
        <dbReference type="ChEBI" id="CHEBI:17865"/>
        <dbReference type="ChEBI" id="CHEBI:29985"/>
        <dbReference type="ChEBI" id="CHEBI:57427"/>
        <dbReference type="EC" id="2.6.1.42"/>
    </reaction>
</comment>
<evidence type="ECO:0000256" key="16">
    <source>
        <dbReference type="RuleBase" id="RU004516"/>
    </source>
</evidence>
<evidence type="ECO:0000313" key="20">
    <source>
        <dbReference type="Proteomes" id="UP000054623"/>
    </source>
</evidence>
<dbReference type="GO" id="GO:0004084">
    <property type="term" value="F:branched-chain-amino-acid transaminase activity"/>
    <property type="evidence" value="ECO:0007669"/>
    <property type="project" value="UniProtKB-EC"/>
</dbReference>
<keyword evidence="10 16" id="KW-0663">Pyridoxal phosphate</keyword>
<comment type="pathway">
    <text evidence="5 17">Amino-acid biosynthesis; L-leucine biosynthesis; L-leucine from 3-methyl-2-oxobutanoate: step 4/4.</text>
</comment>
<comment type="pathway">
    <text evidence="3 17">Amino-acid biosynthesis; L-isoleucine biosynthesis; L-isoleucine from 2-oxobutanoate: step 4/4.</text>
</comment>
<evidence type="ECO:0000256" key="14">
    <source>
        <dbReference type="ARBA" id="ARBA00049229"/>
    </source>
</evidence>
<evidence type="ECO:0000256" key="15">
    <source>
        <dbReference type="RuleBase" id="RU004106"/>
    </source>
</evidence>
<comment type="catalytic activity">
    <reaction evidence="13 17">
        <text>L-isoleucine + 2-oxoglutarate = (S)-3-methyl-2-oxopentanoate + L-glutamate</text>
        <dbReference type="Rhea" id="RHEA:24801"/>
        <dbReference type="ChEBI" id="CHEBI:16810"/>
        <dbReference type="ChEBI" id="CHEBI:29985"/>
        <dbReference type="ChEBI" id="CHEBI:35146"/>
        <dbReference type="ChEBI" id="CHEBI:58045"/>
        <dbReference type="EC" id="2.6.1.42"/>
    </reaction>
</comment>
<evidence type="ECO:0000313" key="18">
    <source>
        <dbReference type="EMBL" id="CDX01371.1"/>
    </source>
</evidence>
<evidence type="ECO:0000313" key="19">
    <source>
        <dbReference type="EMBL" id="KTE92400.1"/>
    </source>
</evidence>
<reference evidence="18" key="1">
    <citation type="submission" date="2014-07" db="EMBL/GenBank/DDBJ databases">
        <authorList>
            <person name="Hornung V.Bastian."/>
        </authorList>
    </citation>
    <scope>NUCLEOTIDE SEQUENCE</scope>
    <source>
        <strain evidence="18">PCE-S</strain>
    </source>
</reference>
<comment type="cofactor">
    <cofactor evidence="1 16">
        <name>pyridoxal 5'-phosphate</name>
        <dbReference type="ChEBI" id="CHEBI:597326"/>
    </cofactor>
</comment>
<keyword evidence="11 17" id="KW-0100">Branched-chain amino acid biosynthesis</keyword>
<evidence type="ECO:0000256" key="11">
    <source>
        <dbReference type="ARBA" id="ARBA00023304"/>
    </source>
</evidence>
<evidence type="ECO:0000256" key="1">
    <source>
        <dbReference type="ARBA" id="ARBA00001933"/>
    </source>
</evidence>
<dbReference type="InterPro" id="IPR005785">
    <property type="entry name" value="B_amino_transI"/>
</dbReference>
<evidence type="ECO:0000256" key="4">
    <source>
        <dbReference type="ARBA" id="ARBA00004931"/>
    </source>
</evidence>
<evidence type="ECO:0000256" key="13">
    <source>
        <dbReference type="ARBA" id="ARBA00048798"/>
    </source>
</evidence>
<organism evidence="18">
    <name type="scientific">Desulfitobacterium hafniense</name>
    <name type="common">Desulfitobacterium frappieri</name>
    <dbReference type="NCBI Taxonomy" id="49338"/>
    <lineage>
        <taxon>Bacteria</taxon>
        <taxon>Bacillati</taxon>
        <taxon>Bacillota</taxon>
        <taxon>Clostridia</taxon>
        <taxon>Eubacteriales</taxon>
        <taxon>Desulfitobacteriaceae</taxon>
        <taxon>Desulfitobacterium</taxon>
    </lineage>
</organism>
<evidence type="ECO:0000256" key="8">
    <source>
        <dbReference type="ARBA" id="ARBA00022605"/>
    </source>
</evidence>
<name>A0A098B0G8_DESHA</name>
<dbReference type="Gene3D" id="3.20.10.10">
    <property type="entry name" value="D-amino Acid Aminotransferase, subunit A, domain 2"/>
    <property type="match status" value="1"/>
</dbReference>
<dbReference type="EC" id="2.6.1.42" evidence="17"/>
<dbReference type="Pfam" id="PF01063">
    <property type="entry name" value="Aminotran_4"/>
    <property type="match status" value="1"/>
</dbReference>
<dbReference type="PROSITE" id="PS00770">
    <property type="entry name" value="AA_TRANSFER_CLASS_4"/>
    <property type="match status" value="1"/>
</dbReference>
<evidence type="ECO:0000256" key="17">
    <source>
        <dbReference type="RuleBase" id="RU364094"/>
    </source>
</evidence>
<dbReference type="InterPro" id="IPR018300">
    <property type="entry name" value="Aminotrans_IV_CS"/>
</dbReference>
<gene>
    <name evidence="17" type="primary">ilvE</name>
    <name evidence="19" type="ORF">AT727_19635</name>
    <name evidence="18" type="ORF">DPCES_1484</name>
</gene>
<dbReference type="EMBL" id="LOCK01000015">
    <property type="protein sequence ID" value="KTE92400.1"/>
    <property type="molecule type" value="Genomic_DNA"/>
</dbReference>
<evidence type="ECO:0000256" key="6">
    <source>
        <dbReference type="ARBA" id="ARBA00009320"/>
    </source>
</evidence>
<comment type="function">
    <text evidence="2 17">Acts on leucine, isoleucine and valine.</text>
</comment>
<dbReference type="GO" id="GO:0005829">
    <property type="term" value="C:cytosol"/>
    <property type="evidence" value="ECO:0007669"/>
    <property type="project" value="TreeGrafter"/>
</dbReference>
<dbReference type="GO" id="GO:0009099">
    <property type="term" value="P:L-valine biosynthetic process"/>
    <property type="evidence" value="ECO:0007669"/>
    <property type="project" value="UniProtKB-UniPathway"/>
</dbReference>
<comment type="similarity">
    <text evidence="6 15">Belongs to the class-IV pyridoxal-phosphate-dependent aminotransferase family.</text>
</comment>
<dbReference type="PATRIC" id="fig|49338.4.peg.1599"/>
<evidence type="ECO:0000256" key="2">
    <source>
        <dbReference type="ARBA" id="ARBA00003109"/>
    </source>
</evidence>
<evidence type="ECO:0000256" key="7">
    <source>
        <dbReference type="ARBA" id="ARBA00022576"/>
    </source>
</evidence>
<dbReference type="FunFam" id="3.30.470.10:FF:000006">
    <property type="entry name" value="Branched-chain-amino-acid aminotransferase"/>
    <property type="match status" value="1"/>
</dbReference>
<comment type="pathway">
    <text evidence="4 17">Amino-acid biosynthesis; L-valine biosynthesis; L-valine from pyruvate: step 4/4.</text>
</comment>
<dbReference type="InterPro" id="IPR050571">
    <property type="entry name" value="Class-IV_PLP-Dep_Aminotrnsfr"/>
</dbReference>
<dbReference type="UniPathway" id="UPA00048">
    <property type="reaction ID" value="UER00073"/>
</dbReference>
<dbReference type="InterPro" id="IPR001544">
    <property type="entry name" value="Aminotrans_IV"/>
</dbReference>
<dbReference type="PANTHER" id="PTHR42743">
    <property type="entry name" value="AMINO-ACID AMINOTRANSFERASE"/>
    <property type="match status" value="1"/>
</dbReference>
<dbReference type="EMBL" id="LK996017">
    <property type="protein sequence ID" value="CDX01371.1"/>
    <property type="molecule type" value="Genomic_DNA"/>
</dbReference>
<evidence type="ECO:0000256" key="5">
    <source>
        <dbReference type="ARBA" id="ARBA00005072"/>
    </source>
</evidence>
<dbReference type="FunFam" id="3.20.10.10:FF:000002">
    <property type="entry name" value="D-alanine aminotransferase"/>
    <property type="match status" value="1"/>
</dbReference>
<dbReference type="SUPFAM" id="SSF56752">
    <property type="entry name" value="D-aminoacid aminotransferase-like PLP-dependent enzymes"/>
    <property type="match status" value="1"/>
</dbReference>
<proteinExistence type="inferred from homology"/>
<evidence type="ECO:0000256" key="9">
    <source>
        <dbReference type="ARBA" id="ARBA00022679"/>
    </source>
</evidence>
<evidence type="ECO:0000256" key="10">
    <source>
        <dbReference type="ARBA" id="ARBA00022898"/>
    </source>
</evidence>
<dbReference type="InterPro" id="IPR036038">
    <property type="entry name" value="Aminotransferase-like"/>
</dbReference>
<dbReference type="InterPro" id="IPR043131">
    <property type="entry name" value="BCAT-like_N"/>
</dbReference>
<evidence type="ECO:0000256" key="12">
    <source>
        <dbReference type="ARBA" id="ARBA00048212"/>
    </source>
</evidence>
<protein>
    <recommendedName>
        <fullName evidence="17">Branched-chain-amino-acid aminotransferase</fullName>
        <shortName evidence="17">BCAT</shortName>
        <ecNumber evidence="17">2.6.1.42</ecNumber>
    </recommendedName>
</protein>
<keyword evidence="9 17" id="KW-0808">Transferase</keyword>
<dbReference type="OMA" id="WRGSEMM"/>
<dbReference type="UniPathway" id="UPA00047">
    <property type="reaction ID" value="UER00058"/>
</dbReference>
<dbReference type="InterPro" id="IPR043132">
    <property type="entry name" value="BCAT-like_C"/>
</dbReference>
<sequence length="293" mass="32399">MEKLIYLNGEFVTQAEAKISVFDHGFLYGDGIFEGIRAYHGRIFKCKEHLDRLYESAKTIMLNIGISKGEMEEVLCSTLRKNNLDNGYIRLVVSRGVGDLGLDPNNCVGASIICIADQIKIYPQEMYEQGLDVKTVAVRRTNPDSLSPRVKSLNYLNNIMAKIESTQAGVVEAIMLTQEGYVVEGTADNIFILRRGALLTPPLSSGCLEGVTRNAVIELAKKRGLEVREELFNRHDVYNAEECFLTGTAAELIPVVKADGRVIAEGQPGEIFKDLLKDFRALTLVDGVPINKA</sequence>
<evidence type="ECO:0000256" key="3">
    <source>
        <dbReference type="ARBA" id="ARBA00004824"/>
    </source>
</evidence>
<dbReference type="AlphaFoldDB" id="A0A098B0G8"/>
<accession>A0A098B0G8</accession>
<comment type="catalytic activity">
    <reaction evidence="12 17">
        <text>L-valine + 2-oxoglutarate = 3-methyl-2-oxobutanoate + L-glutamate</text>
        <dbReference type="Rhea" id="RHEA:24813"/>
        <dbReference type="ChEBI" id="CHEBI:11851"/>
        <dbReference type="ChEBI" id="CHEBI:16810"/>
        <dbReference type="ChEBI" id="CHEBI:29985"/>
        <dbReference type="ChEBI" id="CHEBI:57762"/>
        <dbReference type="EC" id="2.6.1.42"/>
    </reaction>
</comment>
<dbReference type="Proteomes" id="UP000054623">
    <property type="component" value="Unassembled WGS sequence"/>
</dbReference>
<dbReference type="RefSeq" id="WP_005816735.1">
    <property type="nucleotide sequence ID" value="NZ_CABKQQ010000060.1"/>
</dbReference>
<dbReference type="CDD" id="cd01558">
    <property type="entry name" value="D-AAT_like"/>
    <property type="match status" value="1"/>
</dbReference>
<dbReference type="GO" id="GO:0009097">
    <property type="term" value="P:isoleucine biosynthetic process"/>
    <property type="evidence" value="ECO:0007669"/>
    <property type="project" value="UniProtKB-UniPathway"/>
</dbReference>
<dbReference type="Gene3D" id="3.30.470.10">
    <property type="match status" value="1"/>
</dbReference>
<dbReference type="NCBIfam" id="TIGR01122">
    <property type="entry name" value="ilvE_I"/>
    <property type="match status" value="1"/>
</dbReference>
<dbReference type="NCBIfam" id="NF006185">
    <property type="entry name" value="PRK08320.1"/>
    <property type="match status" value="1"/>
</dbReference>
<dbReference type="UniPathway" id="UPA00049">
    <property type="reaction ID" value="UER00062"/>
</dbReference>
<keyword evidence="7 17" id="KW-0032">Aminotransferase</keyword>
<dbReference type="PANTHER" id="PTHR42743:SF11">
    <property type="entry name" value="AMINODEOXYCHORISMATE LYASE"/>
    <property type="match status" value="1"/>
</dbReference>
<reference evidence="19 20" key="2">
    <citation type="submission" date="2015-12" db="EMBL/GenBank/DDBJ databases">
        <title>Draft Genome Sequence of Desulfitobacterium hafniense Strain DH, a Sulfate-reducing Bacterium Isolated from Paddy Soils.</title>
        <authorList>
            <person name="Bao P."/>
            <person name="Zhang X."/>
            <person name="Li G."/>
        </authorList>
    </citation>
    <scope>NUCLEOTIDE SEQUENCE [LARGE SCALE GENOMIC DNA]</scope>
    <source>
        <strain evidence="19 20">DH</strain>
    </source>
</reference>